<dbReference type="SMART" id="SM00240">
    <property type="entry name" value="FHA"/>
    <property type="match status" value="1"/>
</dbReference>
<dbReference type="PROSITE" id="PS50006">
    <property type="entry name" value="FHA_DOMAIN"/>
    <property type="match status" value="1"/>
</dbReference>
<gene>
    <name evidence="2" type="ORF">Ark11_0691</name>
</gene>
<dbReference type="OrthoDB" id="5953293at2"/>
<proteinExistence type="predicted"/>
<dbReference type="RefSeq" id="WP_092342949.1">
    <property type="nucleotide sequence ID" value="NZ_FLSL01000094.1"/>
</dbReference>
<evidence type="ECO:0000259" key="1">
    <source>
        <dbReference type="PROSITE" id="PS50006"/>
    </source>
</evidence>
<organism evidence="2 3">
    <name type="scientific">Candidatus Ichthyocystis hellenicum</name>
    <dbReference type="NCBI Taxonomy" id="1561003"/>
    <lineage>
        <taxon>Bacteria</taxon>
        <taxon>Pseudomonadati</taxon>
        <taxon>Pseudomonadota</taxon>
        <taxon>Betaproteobacteria</taxon>
        <taxon>Burkholderiales</taxon>
        <taxon>Candidatus Ichthyocystis</taxon>
    </lineage>
</organism>
<dbReference type="InterPro" id="IPR000253">
    <property type="entry name" value="FHA_dom"/>
</dbReference>
<dbReference type="Proteomes" id="UP000198651">
    <property type="component" value="Chromosome I"/>
</dbReference>
<dbReference type="CDD" id="cd00060">
    <property type="entry name" value="FHA"/>
    <property type="match status" value="1"/>
</dbReference>
<name>A0A0S4M5K6_9BURK</name>
<protein>
    <recommendedName>
        <fullName evidence="1">FHA domain-containing protein</fullName>
    </recommendedName>
</protein>
<accession>A0A0S4M5K6</accession>
<dbReference type="InterPro" id="IPR008984">
    <property type="entry name" value="SMAD_FHA_dom_sf"/>
</dbReference>
<sequence>MTMIILEKNGVAVRSILINKDCIRIGRRQGNDCILSDHSVSGYHAEIHSTKSGYYIKDLSSTNGTFVNDQLISFAKINPNDIIRLGSSAIRLEFPNSVRNQQKIELPECYEPELPISKLNPNISGKDWLNSLSLSLSDSNVEDCSNNDVCGYNENDVLELSEGDEWVAGTDDNWATLVVKSLTGVGTERRLSLNKPCIKIGAASRCVISITYDSSGYWLECLKGPELPLLNGAVCKLGEPYRLFDGDCLAVHSAIMFFSWDR</sequence>
<dbReference type="EMBL" id="LN906597">
    <property type="protein sequence ID" value="CUT17526.1"/>
    <property type="molecule type" value="Genomic_DNA"/>
</dbReference>
<reference evidence="3" key="1">
    <citation type="submission" date="2015-11" db="EMBL/GenBank/DDBJ databases">
        <authorList>
            <person name="Seth-Smith H.M.B."/>
        </authorList>
    </citation>
    <scope>NUCLEOTIDE SEQUENCE [LARGE SCALE GENOMIC DNA]</scope>
    <source>
        <strain evidence="3">2013Ark11</strain>
    </source>
</reference>
<evidence type="ECO:0000313" key="3">
    <source>
        <dbReference type="Proteomes" id="UP000198651"/>
    </source>
</evidence>
<dbReference type="Gene3D" id="2.60.200.20">
    <property type="match status" value="1"/>
</dbReference>
<evidence type="ECO:0000313" key="2">
    <source>
        <dbReference type="EMBL" id="CUT17526.1"/>
    </source>
</evidence>
<dbReference type="SUPFAM" id="SSF49879">
    <property type="entry name" value="SMAD/FHA domain"/>
    <property type="match status" value="2"/>
</dbReference>
<dbReference type="Pfam" id="PF00498">
    <property type="entry name" value="FHA"/>
    <property type="match status" value="1"/>
</dbReference>
<dbReference type="AlphaFoldDB" id="A0A0S4M5K6"/>
<keyword evidence="3" id="KW-1185">Reference proteome</keyword>
<dbReference type="STRING" id="1561003.Ark11_0691"/>
<dbReference type="InterPro" id="IPR050923">
    <property type="entry name" value="Cell_Proc_Reg/RNA_Proc"/>
</dbReference>
<feature type="domain" description="FHA" evidence="1">
    <location>
        <begin position="23"/>
        <end position="72"/>
    </location>
</feature>
<dbReference type="PANTHER" id="PTHR23308">
    <property type="entry name" value="NUCLEAR INHIBITOR OF PROTEIN PHOSPHATASE-1"/>
    <property type="match status" value="1"/>
</dbReference>